<proteinExistence type="predicted"/>
<keyword evidence="3" id="KW-1185">Reference proteome</keyword>
<dbReference type="Proteomes" id="UP000054653">
    <property type="component" value="Unassembled WGS sequence"/>
</dbReference>
<evidence type="ECO:0000313" key="3">
    <source>
        <dbReference type="Proteomes" id="UP000054653"/>
    </source>
</evidence>
<name>A0A0V1DI72_TRIBR</name>
<feature type="region of interest" description="Disordered" evidence="1">
    <location>
        <begin position="1"/>
        <end position="40"/>
    </location>
</feature>
<accession>A0A0V1DI72</accession>
<comment type="caution">
    <text evidence="2">The sequence shown here is derived from an EMBL/GenBank/DDBJ whole genome shotgun (WGS) entry which is preliminary data.</text>
</comment>
<dbReference type="EMBL" id="JYDI01000001">
    <property type="protein sequence ID" value="KRY61312.1"/>
    <property type="molecule type" value="Genomic_DNA"/>
</dbReference>
<evidence type="ECO:0000313" key="2">
    <source>
        <dbReference type="EMBL" id="KRY61312.1"/>
    </source>
</evidence>
<dbReference type="AlphaFoldDB" id="A0A0V1DI72"/>
<protein>
    <submittedName>
        <fullName evidence="2">Uncharacterized protein</fullName>
    </submittedName>
</protein>
<gene>
    <name evidence="2" type="ORF">T03_11525</name>
</gene>
<organism evidence="2 3">
    <name type="scientific">Trichinella britovi</name>
    <name type="common">Parasitic roundworm</name>
    <dbReference type="NCBI Taxonomy" id="45882"/>
    <lineage>
        <taxon>Eukaryota</taxon>
        <taxon>Metazoa</taxon>
        <taxon>Ecdysozoa</taxon>
        <taxon>Nematoda</taxon>
        <taxon>Enoplea</taxon>
        <taxon>Dorylaimia</taxon>
        <taxon>Trichinellida</taxon>
        <taxon>Trichinellidae</taxon>
        <taxon>Trichinella</taxon>
    </lineage>
</organism>
<reference evidence="2 3" key="1">
    <citation type="submission" date="2015-01" db="EMBL/GenBank/DDBJ databases">
        <title>Evolution of Trichinella species and genotypes.</title>
        <authorList>
            <person name="Korhonen P.K."/>
            <person name="Edoardo P."/>
            <person name="Giuseppe L.R."/>
            <person name="Gasser R.B."/>
        </authorList>
    </citation>
    <scope>NUCLEOTIDE SEQUENCE [LARGE SCALE GENOMIC DNA]</scope>
    <source>
        <strain evidence="2">ISS120</strain>
    </source>
</reference>
<evidence type="ECO:0000256" key="1">
    <source>
        <dbReference type="SAM" id="MobiDB-lite"/>
    </source>
</evidence>
<feature type="compositionally biased region" description="Polar residues" evidence="1">
    <location>
        <begin position="1"/>
        <end position="10"/>
    </location>
</feature>
<sequence length="40" mass="4453">MVADLNSQAQMKYDDVPVPVAADTDRANEIFPAENEDEEN</sequence>